<dbReference type="Pfam" id="PF01471">
    <property type="entry name" value="PG_binding_1"/>
    <property type="match status" value="1"/>
</dbReference>
<protein>
    <submittedName>
        <fullName evidence="3">Peptidoglycan-binding protein</fullName>
    </submittedName>
</protein>
<feature type="region of interest" description="Disordered" evidence="1">
    <location>
        <begin position="1451"/>
        <end position="1489"/>
    </location>
</feature>
<dbReference type="EMBL" id="CP041186">
    <property type="protein sequence ID" value="QDG51302.1"/>
    <property type="molecule type" value="Genomic_DNA"/>
</dbReference>
<proteinExistence type="predicted"/>
<sequence length="1822" mass="200066">MQRNVNGRFVSESADSRVNYAGHRLIVEYSEVVVSCQTSTVASAAQPAKAAQLESGGADTVEAAVEESAESPASGQVEAQLAALEASDRERYAKLPAEMRRALEQPRSTRVEETATLRESMVARKTTVSVDDDGRFDFSLPPSDSVDGPIRLTLKSPVGGVLVRRDYSYNALFSSAASAAADDSAEMTIVAAPHQPVSLPSVANPEPYKVRGRAYRFEDGSALKNRQLFIHVAFQTDVDTVVPQVIASPTTDASGYFSFQMPAGAIERAYARIGGAAGPTADLALVANAQANPQQTLVFEGVEVVDDDCACNTATPTDPDAADLVHSPVYSDDLGGTCVSFTTPNRSLEEFDYYAVVRTTEPEIRRVPWQKPPTLSPVVPATSDPGNATQAEVSEAFRARLAQRQEASYGDLENVTGLFGHRPGYASLWTSLNAGDHQWWIFETSMLTFLADKGEERYGPFVGSPLSTGFARLDGIEQLIVALQPQTVFEHYCIDVARDTFVEFYGRTPADENELYTFWTYTAQEFHNRHNRLPNTPDELEDFIRQTLMQTANDGPGEWWLFSIDYGNYTAPQGITPLQHLKGQLAAVFATVYGEAHQLDLELLEFLRLAVSQFRDDYGRIPRTPEELVGYIRLVFESGAGGRTELDGTHAIDWDETPTLYHNTTVAHGHVLHFKQVWRADGYSMGDLLYSLPLAPCQQKQIVIHDWDRHDMATRDEFLSADERMSAYLDRDRDVSDILNTSFSERIKGGSKTKTKGFSFGLGHSGGGGIGAKVPVKGMQFGGVIGSSTGIGAQYSSGNSTSSAWQNSARQLSAKGMNKLRDNVMQGASAVRNQRATVVQVVNQGERTSAQSEVIANHNHCHSITMEYFEVLRHFAIEQRLADVQECLFIPLEMTPFDIHKILRWKSELAGSIYDRELLEGIDALETIEARYLNTGAQPGVLADEEIQDIGGELEFSMVIARPEDDVDSDGEFGFSLARWNALSPLLGPWTPMGVRSHFLGLAQAAREKMFREEILPDILTEFIDALEFGYVDREGTEHVLNLDVVAEAFSHGNTDRKSRLRAFMEEYEPGSSLRLKLRMLPGQSRFTRDEVAWFYVKNDYPLPDGSRVSFRGGNLRYVTANLDEALFNAWNLNDDLGSADSATVRTPLNSRELFNPIQDLYDKANRLINHLNDHLEFYHKVLWYQMDADKRFMMLDGFIAPNSGGRSVASVVENRVVGVVGNNLVMPVARGVHLDPSFAQDGDEPVDLLAHYAPTTPLDPFRISVPTRGVYAEAVMGSCNSCEKIDESRHWRFEEVPCGSKPTEIEPLSLASRYQAPGNLQPKDFAEALVALQDLPDAPDPASLSALIEAMATPGVFGDFAGLNQNQLNALKALKANQKGAIEAMRMNTEAATKYAQMAKELAMHNSMVKNADKVIDRTEEQMEKGNMSEEDGKDVIKTALRTMGGGLGSLFGDGAGHSGGEGGTQGGSQGDGRRINVSPTRDMLPENPAQFTSYEANSGSGDAVKFTTPGDGSAQVTQTDPPPLELRADFFSSGIDVSAFWRFSRCLNVPHGTSWHPAFLGEGAVGEPVLILQKALNVLDPNLGLTEDGQFGPSTAQAVRNFQSQFAAGGFITMVDGVVGPETMRILDEAMYHIEEEGLSSITPAQVQDIRDALQRQVQLESALTFPLDADADEQGTRNVWEGLMHLCRIVTTTNRLDYAGMYDVIEPIGSLGGHKAGTFTQEQLSLGDYIFDITTNVPHWDYADINNASLGWVQFLATNTDTPKIRLVDNNGNNIVTIHVWANASVVPDGRKFYRAMHQYINGEILFEELLDELSLGGS</sequence>
<keyword evidence="4" id="KW-1185">Reference proteome</keyword>
<dbReference type="SUPFAM" id="SSF47090">
    <property type="entry name" value="PGBD-like"/>
    <property type="match status" value="1"/>
</dbReference>
<dbReference type="Proteomes" id="UP000315995">
    <property type="component" value="Chromosome"/>
</dbReference>
<evidence type="ECO:0000313" key="3">
    <source>
        <dbReference type="EMBL" id="QDG51302.1"/>
    </source>
</evidence>
<feature type="compositionally biased region" description="Gly residues" evidence="1">
    <location>
        <begin position="1451"/>
        <end position="1472"/>
    </location>
</feature>
<organism evidence="3 4">
    <name type="scientific">Persicimonas caeni</name>
    <dbReference type="NCBI Taxonomy" id="2292766"/>
    <lineage>
        <taxon>Bacteria</taxon>
        <taxon>Deltaproteobacteria</taxon>
        <taxon>Bradymonadales</taxon>
        <taxon>Bradymonadaceae</taxon>
        <taxon>Persicimonas</taxon>
    </lineage>
</organism>
<evidence type="ECO:0000313" key="4">
    <source>
        <dbReference type="Proteomes" id="UP000315995"/>
    </source>
</evidence>
<dbReference type="InterPro" id="IPR002477">
    <property type="entry name" value="Peptidoglycan-bd-like"/>
</dbReference>
<name>A0A4Y6PSJ3_PERCE</name>
<evidence type="ECO:0000256" key="1">
    <source>
        <dbReference type="SAM" id="MobiDB-lite"/>
    </source>
</evidence>
<feature type="domain" description="Peptidoglycan binding-like" evidence="2">
    <location>
        <begin position="1568"/>
        <end position="1629"/>
    </location>
</feature>
<accession>A0A5B8Y7Y6</accession>
<dbReference type="Gene3D" id="1.10.101.10">
    <property type="entry name" value="PGBD-like superfamily/PGBD"/>
    <property type="match status" value="1"/>
</dbReference>
<dbReference type="InterPro" id="IPR036365">
    <property type="entry name" value="PGBD-like_sf"/>
</dbReference>
<reference evidence="3 4" key="1">
    <citation type="submission" date="2019-06" db="EMBL/GenBank/DDBJ databases">
        <title>Persicimonas caeni gen. nov., sp. nov., a predatory bacterium isolated from solar saltern.</title>
        <authorList>
            <person name="Wang S."/>
        </authorList>
    </citation>
    <scope>NUCLEOTIDE SEQUENCE [LARGE SCALE GENOMIC DNA]</scope>
    <source>
        <strain evidence="3 4">YN101</strain>
    </source>
</reference>
<accession>A0A4Y6PSJ3</accession>
<dbReference type="OrthoDB" id="4312432at2"/>
<dbReference type="InterPro" id="IPR036366">
    <property type="entry name" value="PGBDSf"/>
</dbReference>
<gene>
    <name evidence="3" type="ORF">FIV42_11285</name>
</gene>
<evidence type="ECO:0000259" key="2">
    <source>
        <dbReference type="Pfam" id="PF01471"/>
    </source>
</evidence>